<evidence type="ECO:0000256" key="11">
    <source>
        <dbReference type="RuleBase" id="RU367015"/>
    </source>
</evidence>
<comment type="subunit">
    <text evidence="4 11">Homodimer.</text>
</comment>
<evidence type="ECO:0000256" key="1">
    <source>
        <dbReference type="ARBA" id="ARBA00003469"/>
    </source>
</evidence>
<evidence type="ECO:0000256" key="2">
    <source>
        <dbReference type="ARBA" id="ARBA00004948"/>
    </source>
</evidence>
<proteinExistence type="inferred from homology"/>
<evidence type="ECO:0000256" key="3">
    <source>
        <dbReference type="ARBA" id="ARBA00009406"/>
    </source>
</evidence>
<dbReference type="Proteomes" id="UP001271007">
    <property type="component" value="Unassembled WGS sequence"/>
</dbReference>
<evidence type="ECO:0000256" key="5">
    <source>
        <dbReference type="ARBA" id="ARBA00022679"/>
    </source>
</evidence>
<evidence type="ECO:0000256" key="6">
    <source>
        <dbReference type="ARBA" id="ARBA00022723"/>
    </source>
</evidence>
<dbReference type="PANTHER" id="PTHR31528">
    <property type="entry name" value="4-AMINO-5-HYDROXYMETHYL-2-METHYLPYRIMIDINE PHOSPHATE SYNTHASE THI11-RELATED"/>
    <property type="match status" value="1"/>
</dbReference>
<evidence type="ECO:0000313" key="13">
    <source>
        <dbReference type="EMBL" id="KAK3054926.1"/>
    </source>
</evidence>
<evidence type="ECO:0000313" key="14">
    <source>
        <dbReference type="Proteomes" id="UP001271007"/>
    </source>
</evidence>
<keyword evidence="8 11" id="KW-0784">Thiamine biosynthesis</keyword>
<name>A0AAJ0DJ37_9PEZI</name>
<keyword evidence="7 11" id="KW-0663">Pyridoxal phosphate</keyword>
<evidence type="ECO:0000256" key="8">
    <source>
        <dbReference type="ARBA" id="ARBA00022977"/>
    </source>
</evidence>
<dbReference type="Pfam" id="PF09084">
    <property type="entry name" value="NMT1"/>
    <property type="match status" value="1"/>
</dbReference>
<organism evidence="13 14">
    <name type="scientific">Extremus antarcticus</name>
    <dbReference type="NCBI Taxonomy" id="702011"/>
    <lineage>
        <taxon>Eukaryota</taxon>
        <taxon>Fungi</taxon>
        <taxon>Dikarya</taxon>
        <taxon>Ascomycota</taxon>
        <taxon>Pezizomycotina</taxon>
        <taxon>Dothideomycetes</taxon>
        <taxon>Dothideomycetidae</taxon>
        <taxon>Mycosphaerellales</taxon>
        <taxon>Extremaceae</taxon>
        <taxon>Extremus</taxon>
    </lineage>
</organism>
<keyword evidence="5" id="KW-0808">Transferase</keyword>
<gene>
    <name evidence="13" type="ORF">LTR09_004085</name>
</gene>
<dbReference type="GO" id="GO:0009229">
    <property type="term" value="P:thiamine diphosphate biosynthetic process"/>
    <property type="evidence" value="ECO:0007669"/>
    <property type="project" value="UniProtKB-UniRule"/>
</dbReference>
<keyword evidence="6" id="KW-0479">Metal-binding</keyword>
<feature type="domain" description="SsuA/THI5-like" evidence="12">
    <location>
        <begin position="16"/>
        <end position="229"/>
    </location>
</feature>
<dbReference type="GO" id="GO:0016740">
    <property type="term" value="F:transferase activity"/>
    <property type="evidence" value="ECO:0007669"/>
    <property type="project" value="UniProtKB-KW"/>
</dbReference>
<evidence type="ECO:0000256" key="10">
    <source>
        <dbReference type="ARBA" id="ARBA00048179"/>
    </source>
</evidence>
<comment type="catalytic activity">
    <reaction evidence="10">
        <text>N(6)-(pyridoxal phosphate)-L-lysyl-[4-amino-5-hydroxymethyl-2-methylpyrimidine phosphate synthase] + L-histidyl-[4-amino-5-hydroxymethyl-2-methylpyrimidine phosphate synthase] + 2 Fe(3+) + 4 H2O = L-lysyl-[4-amino-5-hydroxymethyl-2-methylpyrimidine phosphate synthase] + (2S)-2-amino-5-hydroxy-4-oxopentanoyl-[4-amino-5-hydroxymethyl-2-methylpyrimidine phosphate synthase] + 4-amino-2-methyl-5-(phosphooxymethyl)pyrimidine + 3-oxopropanoate + 2 Fe(2+) + 2 H(+)</text>
        <dbReference type="Rhea" id="RHEA:65756"/>
        <dbReference type="Rhea" id="RHEA-COMP:16892"/>
        <dbReference type="Rhea" id="RHEA-COMP:16893"/>
        <dbReference type="Rhea" id="RHEA-COMP:16894"/>
        <dbReference type="Rhea" id="RHEA-COMP:16895"/>
        <dbReference type="ChEBI" id="CHEBI:15377"/>
        <dbReference type="ChEBI" id="CHEBI:15378"/>
        <dbReference type="ChEBI" id="CHEBI:29033"/>
        <dbReference type="ChEBI" id="CHEBI:29034"/>
        <dbReference type="ChEBI" id="CHEBI:29969"/>
        <dbReference type="ChEBI" id="CHEBI:29979"/>
        <dbReference type="ChEBI" id="CHEBI:33190"/>
        <dbReference type="ChEBI" id="CHEBI:58354"/>
        <dbReference type="ChEBI" id="CHEBI:143915"/>
        <dbReference type="ChEBI" id="CHEBI:157692"/>
    </reaction>
    <physiologicalReaction direction="left-to-right" evidence="10">
        <dbReference type="Rhea" id="RHEA:65757"/>
    </physiologicalReaction>
</comment>
<dbReference type="GO" id="GO:0009228">
    <property type="term" value="P:thiamine biosynthetic process"/>
    <property type="evidence" value="ECO:0007669"/>
    <property type="project" value="UniProtKB-UniRule"/>
</dbReference>
<protein>
    <recommendedName>
        <fullName evidence="11">4-amino-5-hydroxymethyl-2-methylpyrimidine phosphate synthase</fullName>
        <shortName evidence="11">HMP-P synthase</shortName>
        <shortName evidence="11">Hydroxymethylpyrimidine phosphate synthase</shortName>
    </recommendedName>
</protein>
<dbReference type="SUPFAM" id="SSF53850">
    <property type="entry name" value="Periplasmic binding protein-like II"/>
    <property type="match status" value="1"/>
</dbReference>
<sequence length="303" mass="33834">MSSKTNIKVALDWTPNTIHSGLFCALEKGIYAEQNLDVQLLPPNEDYTTTPAKRVQNGEVDLAVCPSESVIAYNETGRMKLQAVYAILQRDASAIASTEFQDVASLDGGAYGSYNAKYEDKIVRAMVTAGGGKGYRMHIQDSTGKFSLFDEVKKGELDATWVFMPWEGVEAELEGIELHSFRPEDYGVPYGYSPVLARNAEGSLEPDVLRKFVKATAKGYEYAMQHPSEVASVLAPHCRPEKSATFLIRSQERINGFYLEEGSSGPGRMREGKWEAWTSWLKEEGLLERELPLKDLFSNEFFE</sequence>
<keyword evidence="14" id="KW-1185">Reference proteome</keyword>
<dbReference type="AlphaFoldDB" id="A0AAJ0DJ37"/>
<evidence type="ECO:0000256" key="4">
    <source>
        <dbReference type="ARBA" id="ARBA00011738"/>
    </source>
</evidence>
<dbReference type="GO" id="GO:0046872">
    <property type="term" value="F:metal ion binding"/>
    <property type="evidence" value="ECO:0007669"/>
    <property type="project" value="UniProtKB-KW"/>
</dbReference>
<keyword evidence="9 11" id="KW-0408">Iron</keyword>
<dbReference type="PANTHER" id="PTHR31528:SF1">
    <property type="entry name" value="4-AMINO-5-HYDROXYMETHYL-2-METHYLPYRIMIDINE PHOSPHATE SYNTHASE THI11-RELATED"/>
    <property type="match status" value="1"/>
</dbReference>
<comment type="similarity">
    <text evidence="3 11">Belongs to the NMT1/THI5 family.</text>
</comment>
<comment type="caution">
    <text evidence="13">The sequence shown here is derived from an EMBL/GenBank/DDBJ whole genome shotgun (WGS) entry which is preliminary data.</text>
</comment>
<evidence type="ECO:0000256" key="9">
    <source>
        <dbReference type="ARBA" id="ARBA00023004"/>
    </source>
</evidence>
<evidence type="ECO:0000256" key="7">
    <source>
        <dbReference type="ARBA" id="ARBA00022898"/>
    </source>
</evidence>
<dbReference type="EMBL" id="JAWDJX010000010">
    <property type="protein sequence ID" value="KAK3054926.1"/>
    <property type="molecule type" value="Genomic_DNA"/>
</dbReference>
<comment type="function">
    <text evidence="1 11">Responsible for the formation of the pyrimidine heterocycle in the thiamine biosynthesis pathway. Catalyzes the formation of hydroxymethylpyrimidine phosphate (HMP-P) from histidine and pyridoxal phosphate (PLP). The protein uses PLP and the active site histidine to form HMP-P, generating an inactive enzyme. The enzyme can only undergo a single turnover, which suggests it is a suicide enzyme.</text>
</comment>
<comment type="cofactor">
    <cofactor evidence="11">
        <name>Fe cation</name>
        <dbReference type="ChEBI" id="CHEBI:24875"/>
    </cofactor>
</comment>
<comment type="pathway">
    <text evidence="2 11">Cofactor biosynthesis; thiamine diphosphate biosynthesis.</text>
</comment>
<reference evidence="13" key="1">
    <citation type="submission" date="2023-04" db="EMBL/GenBank/DDBJ databases">
        <title>Black Yeasts Isolated from many extreme environments.</title>
        <authorList>
            <person name="Coleine C."/>
            <person name="Stajich J.E."/>
            <person name="Selbmann L."/>
        </authorList>
    </citation>
    <scope>NUCLEOTIDE SEQUENCE</scope>
    <source>
        <strain evidence="13">CCFEE 5312</strain>
    </source>
</reference>
<accession>A0AAJ0DJ37</accession>
<dbReference type="InterPro" id="IPR027939">
    <property type="entry name" value="NMT1/THI5"/>
</dbReference>
<dbReference type="Gene3D" id="3.40.190.10">
    <property type="entry name" value="Periplasmic binding protein-like II"/>
    <property type="match status" value="2"/>
</dbReference>
<dbReference type="InterPro" id="IPR015168">
    <property type="entry name" value="SsuA/THI5"/>
</dbReference>
<evidence type="ECO:0000259" key="12">
    <source>
        <dbReference type="Pfam" id="PF09084"/>
    </source>
</evidence>